<protein>
    <submittedName>
        <fullName evidence="1">Uncharacterized protein</fullName>
    </submittedName>
</protein>
<dbReference type="Proteomes" id="UP000184406">
    <property type="component" value="Unassembled WGS sequence"/>
</dbReference>
<accession>A0A1M5DVI5</accession>
<proteinExistence type="predicted"/>
<evidence type="ECO:0000313" key="1">
    <source>
        <dbReference type="EMBL" id="SHF70955.1"/>
    </source>
</evidence>
<keyword evidence="2" id="KW-1185">Reference proteome</keyword>
<evidence type="ECO:0000313" key="2">
    <source>
        <dbReference type="Proteomes" id="UP000184406"/>
    </source>
</evidence>
<reference evidence="2" key="1">
    <citation type="submission" date="2016-11" db="EMBL/GenBank/DDBJ databases">
        <authorList>
            <person name="Varghese N."/>
            <person name="Submissions S."/>
        </authorList>
    </citation>
    <scope>NUCLEOTIDE SEQUENCE [LARGE SCALE GENOMIC DNA]</scope>
    <source>
        <strain evidence="2">DSM 17539</strain>
    </source>
</reference>
<gene>
    <name evidence="1" type="ORF">SAMN03080594_106259</name>
</gene>
<dbReference type="AlphaFoldDB" id="A0A1M5DVI5"/>
<dbReference type="RefSeq" id="WP_072863688.1">
    <property type="nucleotide sequence ID" value="NZ_FQUX01000006.1"/>
</dbReference>
<dbReference type="EMBL" id="FQUX01000006">
    <property type="protein sequence ID" value="SHF70955.1"/>
    <property type="molecule type" value="Genomic_DNA"/>
</dbReference>
<organism evidence="1 2">
    <name type="scientific">Arenibacter palladensis</name>
    <dbReference type="NCBI Taxonomy" id="237373"/>
    <lineage>
        <taxon>Bacteria</taxon>
        <taxon>Pseudomonadati</taxon>
        <taxon>Bacteroidota</taxon>
        <taxon>Flavobacteriia</taxon>
        <taxon>Flavobacteriales</taxon>
        <taxon>Flavobacteriaceae</taxon>
        <taxon>Arenibacter</taxon>
    </lineage>
</organism>
<name>A0A1M5DVI5_9FLAO</name>
<sequence length="182" mass="20433">MIRKSIFAVVLSSLLFIQCNTNTDFVIAKDQVGKLMKSNTIDDIETVFASDSIVRDTAVTRIGTAVKKINIYEKGGKHLLALTPNMDSIPKIEIIRIYDPRYVTEKGVGLNSTFKDIKDKHSIKKIITALNNVVIFLKDSDAYFTIAKTELPSNLQYGNNTDIEAVQIPDKAKIKYMMVGWE</sequence>
<dbReference type="OrthoDB" id="1436858at2"/>